<dbReference type="Proteomes" id="UP001150581">
    <property type="component" value="Unassembled WGS sequence"/>
</dbReference>
<evidence type="ECO:0000313" key="1">
    <source>
        <dbReference type="EMBL" id="KAJ1889645.1"/>
    </source>
</evidence>
<reference evidence="1" key="1">
    <citation type="submission" date="2022-07" db="EMBL/GenBank/DDBJ databases">
        <title>Phylogenomic reconstructions and comparative analyses of Kickxellomycotina fungi.</title>
        <authorList>
            <person name="Reynolds N.K."/>
            <person name="Stajich J.E."/>
            <person name="Barry K."/>
            <person name="Grigoriev I.V."/>
            <person name="Crous P."/>
            <person name="Smith M.E."/>
        </authorList>
    </citation>
    <scope>NUCLEOTIDE SEQUENCE</scope>
    <source>
        <strain evidence="1">Benny 63K</strain>
    </source>
</reference>
<organism evidence="1 2">
    <name type="scientific">Kickxella alabastrina</name>
    <dbReference type="NCBI Taxonomy" id="61397"/>
    <lineage>
        <taxon>Eukaryota</taxon>
        <taxon>Fungi</taxon>
        <taxon>Fungi incertae sedis</taxon>
        <taxon>Zoopagomycota</taxon>
        <taxon>Kickxellomycotina</taxon>
        <taxon>Kickxellomycetes</taxon>
        <taxon>Kickxellales</taxon>
        <taxon>Kickxellaceae</taxon>
        <taxon>Kickxella</taxon>
    </lineage>
</organism>
<protein>
    <submittedName>
        <fullName evidence="1">Uncharacterized protein</fullName>
    </submittedName>
</protein>
<comment type="caution">
    <text evidence="1">The sequence shown here is derived from an EMBL/GenBank/DDBJ whole genome shotgun (WGS) entry which is preliminary data.</text>
</comment>
<keyword evidence="2" id="KW-1185">Reference proteome</keyword>
<dbReference type="EMBL" id="JANBPG010001503">
    <property type="protein sequence ID" value="KAJ1889645.1"/>
    <property type="molecule type" value="Genomic_DNA"/>
</dbReference>
<name>A0ACC1I7J1_9FUNG</name>
<evidence type="ECO:0000313" key="2">
    <source>
        <dbReference type="Proteomes" id="UP001150581"/>
    </source>
</evidence>
<accession>A0ACC1I7J1</accession>
<proteinExistence type="predicted"/>
<gene>
    <name evidence="1" type="ORF">LPJ66_007925</name>
</gene>
<sequence length="288" mass="32632">MNFNLLSKQPAALLLLARHSRRLSTVPLSYTKTTAAPSVSANPPLLILHGLFGSKQNWRAIANQLTRTLNRDTYSVDLRNHGESPHQSPHTYPAMSQDIQQFIQDHQLTKPVLLGHSMGGKVVMQVALERPDLVSQLIVNDMAPANFRLSHNFDKYVGKLKEIEAAGVKSQKVADEMLCEVEEDLGVRQFLLTNMKRIDGVYRSRVPLDLLRDSLGNVMDWKTEGVYTGPTLFIGGKRSPYVKPAVYGEIKKLFPNYEVDELDTGHWVHAEKPREFMTLVEEFIRRNE</sequence>